<organism evidence="15 16">
    <name type="scientific">Candidatus Bilophila faecipullorum</name>
    <dbReference type="NCBI Taxonomy" id="2838482"/>
    <lineage>
        <taxon>Bacteria</taxon>
        <taxon>Pseudomonadati</taxon>
        <taxon>Thermodesulfobacteriota</taxon>
        <taxon>Desulfovibrionia</taxon>
        <taxon>Desulfovibrionales</taxon>
        <taxon>Desulfovibrionaceae</taxon>
        <taxon>Bilophila</taxon>
    </lineage>
</organism>
<dbReference type="PANTHER" id="PTHR46494:SF3">
    <property type="entry name" value="ZINC TRANSPORT PROTEIN ZNTB"/>
    <property type="match status" value="1"/>
</dbReference>
<evidence type="ECO:0000256" key="5">
    <source>
        <dbReference type="ARBA" id="ARBA00022519"/>
    </source>
</evidence>
<evidence type="ECO:0000256" key="10">
    <source>
        <dbReference type="ARBA" id="ARBA00023065"/>
    </source>
</evidence>
<keyword evidence="6 14" id="KW-0812">Transmembrane</keyword>
<keyword evidence="7" id="KW-0862">Zinc</keyword>
<keyword evidence="8" id="KW-0460">Magnesium</keyword>
<dbReference type="SUPFAM" id="SSF144083">
    <property type="entry name" value="Magnesium transport protein CorA, transmembrane region"/>
    <property type="match status" value="1"/>
</dbReference>
<evidence type="ECO:0000256" key="3">
    <source>
        <dbReference type="ARBA" id="ARBA00022448"/>
    </source>
</evidence>
<sequence>MKQHVTKLALGDCAPTDGKRTDGSAEEELLWLDLEGTDEELTHYLRERRIPGFMRRRVLSAHFPAVFSGSDYLLVSLSGRQTWEQKRAVSISFLLFAHEVITLSPIDGYSFEEDRRQIASGEVAGIGCAPELFAYLLDSLVERNICIYIDARSQTETLSLQVDNAGRQISERLILDTRRQVNHLVNQFEDCFYGLADLQALTPHPMLTDAVRERLRDIRDAQNHLAKGTLRLVTRLTELLQHCQFLLQQQTDQRVRQLTVLSAIFMPLTLITGIYGMNFADMPVINWKYGYYATLASMGWLAVFLWILLKRKGWFQ</sequence>
<keyword evidence="9 14" id="KW-1133">Transmembrane helix</keyword>
<accession>A0A9D1R3A4</accession>
<evidence type="ECO:0000256" key="11">
    <source>
        <dbReference type="ARBA" id="ARBA00023136"/>
    </source>
</evidence>
<dbReference type="AlphaFoldDB" id="A0A9D1R3A4"/>
<evidence type="ECO:0000256" key="13">
    <source>
        <dbReference type="ARBA" id="ARBA00045497"/>
    </source>
</evidence>
<dbReference type="Pfam" id="PF01544">
    <property type="entry name" value="CorA"/>
    <property type="match status" value="1"/>
</dbReference>
<proteinExistence type="inferred from homology"/>
<dbReference type="EMBL" id="DXGI01000354">
    <property type="protein sequence ID" value="HIW79331.1"/>
    <property type="molecule type" value="Genomic_DNA"/>
</dbReference>
<dbReference type="Gene3D" id="1.20.58.340">
    <property type="entry name" value="Magnesium transport protein CorA, transmembrane region"/>
    <property type="match status" value="1"/>
</dbReference>
<keyword evidence="10" id="KW-0406">Ion transport</keyword>
<evidence type="ECO:0000313" key="16">
    <source>
        <dbReference type="Proteomes" id="UP000824264"/>
    </source>
</evidence>
<evidence type="ECO:0000256" key="12">
    <source>
        <dbReference type="ARBA" id="ARBA00034269"/>
    </source>
</evidence>
<evidence type="ECO:0000256" key="9">
    <source>
        <dbReference type="ARBA" id="ARBA00022989"/>
    </source>
</evidence>
<dbReference type="PANTHER" id="PTHR46494">
    <property type="entry name" value="CORA FAMILY METAL ION TRANSPORTER (EUROFUNG)"/>
    <property type="match status" value="1"/>
</dbReference>
<evidence type="ECO:0000313" key="15">
    <source>
        <dbReference type="EMBL" id="HIW79331.1"/>
    </source>
</evidence>
<dbReference type="GO" id="GO:0000287">
    <property type="term" value="F:magnesium ion binding"/>
    <property type="evidence" value="ECO:0007669"/>
    <property type="project" value="TreeGrafter"/>
</dbReference>
<dbReference type="GO" id="GO:0015095">
    <property type="term" value="F:magnesium ion transmembrane transporter activity"/>
    <property type="evidence" value="ECO:0007669"/>
    <property type="project" value="TreeGrafter"/>
</dbReference>
<dbReference type="GO" id="GO:0015087">
    <property type="term" value="F:cobalt ion transmembrane transporter activity"/>
    <property type="evidence" value="ECO:0007669"/>
    <property type="project" value="TreeGrafter"/>
</dbReference>
<reference evidence="15" key="2">
    <citation type="submission" date="2021-04" db="EMBL/GenBank/DDBJ databases">
        <authorList>
            <person name="Gilroy R."/>
        </authorList>
    </citation>
    <scope>NUCLEOTIDE SEQUENCE</scope>
    <source>
        <strain evidence="15">ChiSxjej5B17-1746</strain>
    </source>
</reference>
<comment type="caution">
    <text evidence="15">The sequence shown here is derived from an EMBL/GenBank/DDBJ whole genome shotgun (WGS) entry which is preliminary data.</text>
</comment>
<keyword evidence="11 14" id="KW-0472">Membrane</keyword>
<keyword evidence="4" id="KW-1003">Cell membrane</keyword>
<comment type="function">
    <text evidence="13">Mediates influx of magnesium ions. Alternates between open and closed states. Activated by low cytoplasmic Mg(2+) levels. Inactive when cytoplasmic Mg(2+) levels are high.</text>
</comment>
<evidence type="ECO:0000256" key="8">
    <source>
        <dbReference type="ARBA" id="ARBA00022842"/>
    </source>
</evidence>
<comment type="similarity">
    <text evidence="2">Belongs to the CorA metal ion transporter (MIT) (TC 1.A.35) family.</text>
</comment>
<dbReference type="InterPro" id="IPR045861">
    <property type="entry name" value="CorA_cytoplasmic_dom"/>
</dbReference>
<evidence type="ECO:0000256" key="6">
    <source>
        <dbReference type="ARBA" id="ARBA00022692"/>
    </source>
</evidence>
<evidence type="ECO:0000256" key="4">
    <source>
        <dbReference type="ARBA" id="ARBA00022475"/>
    </source>
</evidence>
<dbReference type="GO" id="GO:0050897">
    <property type="term" value="F:cobalt ion binding"/>
    <property type="evidence" value="ECO:0007669"/>
    <property type="project" value="TreeGrafter"/>
</dbReference>
<dbReference type="FunFam" id="1.20.58.340:FF:000004">
    <property type="entry name" value="Magnesium transport protein CorA"/>
    <property type="match status" value="1"/>
</dbReference>
<feature type="transmembrane region" description="Helical" evidence="14">
    <location>
        <begin position="258"/>
        <end position="277"/>
    </location>
</feature>
<keyword evidence="5" id="KW-0997">Cell inner membrane</keyword>
<dbReference type="InterPro" id="IPR002523">
    <property type="entry name" value="MgTranspt_CorA/ZnTranspt_ZntB"/>
</dbReference>
<comment type="catalytic activity">
    <reaction evidence="12">
        <text>Mg(2+)(in) = Mg(2+)(out)</text>
        <dbReference type="Rhea" id="RHEA:29827"/>
        <dbReference type="ChEBI" id="CHEBI:18420"/>
    </reaction>
</comment>
<protein>
    <submittedName>
        <fullName evidence="15">Magnesium transporter CorA family protein</fullName>
    </submittedName>
</protein>
<dbReference type="GO" id="GO:0005886">
    <property type="term" value="C:plasma membrane"/>
    <property type="evidence" value="ECO:0007669"/>
    <property type="project" value="UniProtKB-SubCell"/>
</dbReference>
<evidence type="ECO:0000256" key="7">
    <source>
        <dbReference type="ARBA" id="ARBA00022833"/>
    </source>
</evidence>
<reference evidence="15" key="1">
    <citation type="journal article" date="2021" name="PeerJ">
        <title>Extensive microbial diversity within the chicken gut microbiome revealed by metagenomics and culture.</title>
        <authorList>
            <person name="Gilroy R."/>
            <person name="Ravi A."/>
            <person name="Getino M."/>
            <person name="Pursley I."/>
            <person name="Horton D.L."/>
            <person name="Alikhan N.F."/>
            <person name="Baker D."/>
            <person name="Gharbi K."/>
            <person name="Hall N."/>
            <person name="Watson M."/>
            <person name="Adriaenssens E.M."/>
            <person name="Foster-Nyarko E."/>
            <person name="Jarju S."/>
            <person name="Secka A."/>
            <person name="Antonio M."/>
            <person name="Oren A."/>
            <person name="Chaudhuri R.R."/>
            <person name="La Ragione R."/>
            <person name="Hildebrand F."/>
            <person name="Pallen M.J."/>
        </authorList>
    </citation>
    <scope>NUCLEOTIDE SEQUENCE</scope>
    <source>
        <strain evidence="15">ChiSxjej5B17-1746</strain>
    </source>
</reference>
<feature type="transmembrane region" description="Helical" evidence="14">
    <location>
        <begin position="289"/>
        <end position="309"/>
    </location>
</feature>
<evidence type="ECO:0000256" key="14">
    <source>
        <dbReference type="SAM" id="Phobius"/>
    </source>
</evidence>
<evidence type="ECO:0000256" key="2">
    <source>
        <dbReference type="ARBA" id="ARBA00009765"/>
    </source>
</evidence>
<gene>
    <name evidence="15" type="ORF">H9874_09340</name>
</gene>
<keyword evidence="3" id="KW-0813">Transport</keyword>
<dbReference type="CDD" id="cd12821">
    <property type="entry name" value="EcCorA_ZntB-like"/>
    <property type="match status" value="1"/>
</dbReference>
<dbReference type="SUPFAM" id="SSF143865">
    <property type="entry name" value="CorA soluble domain-like"/>
    <property type="match status" value="1"/>
</dbReference>
<evidence type="ECO:0000256" key="1">
    <source>
        <dbReference type="ARBA" id="ARBA00004651"/>
    </source>
</evidence>
<comment type="subcellular location">
    <subcellularLocation>
        <location evidence="1">Cell membrane</location>
        <topology evidence="1">Multi-pass membrane protein</topology>
    </subcellularLocation>
</comment>
<dbReference type="InterPro" id="IPR045863">
    <property type="entry name" value="CorA_TM1_TM2"/>
</dbReference>
<dbReference type="Proteomes" id="UP000824264">
    <property type="component" value="Unassembled WGS sequence"/>
</dbReference>
<name>A0A9D1R3A4_9BACT</name>